<comment type="catalytic activity">
    <reaction evidence="7 8">
        <text>ATP + H2O = ADP + phosphate + H(+)</text>
        <dbReference type="Rhea" id="RHEA:13065"/>
        <dbReference type="ChEBI" id="CHEBI:15377"/>
        <dbReference type="ChEBI" id="CHEBI:15378"/>
        <dbReference type="ChEBI" id="CHEBI:30616"/>
        <dbReference type="ChEBI" id="CHEBI:43474"/>
        <dbReference type="ChEBI" id="CHEBI:456216"/>
        <dbReference type="EC" id="3.6.4.13"/>
    </reaction>
</comment>
<dbReference type="GO" id="GO:0005524">
    <property type="term" value="F:ATP binding"/>
    <property type="evidence" value="ECO:0007669"/>
    <property type="project" value="UniProtKB-UniRule"/>
</dbReference>
<dbReference type="SUPFAM" id="SSF52540">
    <property type="entry name" value="P-loop containing nucleoside triphosphate hydrolases"/>
    <property type="match status" value="1"/>
</dbReference>
<dbReference type="KEGG" id="soy:115876174"/>
<gene>
    <name evidence="13" type="primary">LOC115876174</name>
</gene>
<dbReference type="SMART" id="SM00487">
    <property type="entry name" value="DEXDc"/>
    <property type="match status" value="1"/>
</dbReference>
<dbReference type="FunFam" id="3.40.50.300:FF:000379">
    <property type="entry name" value="RNA helicase"/>
    <property type="match status" value="1"/>
</dbReference>
<feature type="domain" description="Helicase ATP-binding" evidence="10">
    <location>
        <begin position="144"/>
        <end position="319"/>
    </location>
</feature>
<dbReference type="Pfam" id="PF13959">
    <property type="entry name" value="CTE_SPB4"/>
    <property type="match status" value="1"/>
</dbReference>
<dbReference type="GO" id="GO:0016787">
    <property type="term" value="F:hydrolase activity"/>
    <property type="evidence" value="ECO:0007669"/>
    <property type="project" value="UniProtKB-KW"/>
</dbReference>
<sequence>MVKTSINAEKNPKPRKKLNILQKKVTPKPTSISQDNNNLKENNKRKHVFQGGSNKKPKINERVITEEVQPKQGNNLKLLSATNSTPQIQNYEEFEKHITGSNTTLELLLHKDFDSLRDSVCDKTLQAISEKGFKTLTDIQLKTIPHLLEGKDLVGYAKTGSGKTLAFLIPAIELISKSNLDAKNGTQVIIITPTRELAMQTYGVLRDLTTYHSCTHGVIMGGTNRRTEAKKLLDGVNFLVATPGRLLDHLQNTSGFIYNNLQCLIIDEVDRILEIGFEAEMTQILNILPKKRQTMLFSATQTEKSEMLAKLALKKDPLCVHANETTDESTVAGLQQGYVVCPTEHRLLFLYSFLKKNKNKKVMVFFSTCNSVEYHYKLLNYIDMSCLRIHGRQKQTKRTKTFFQFCNSSSGILLCTDVAARGLDIPVVDWIVQYDPSDDPKEYIHRVGRTARAGTTGNGLLVLMVQELGYLWYLKQAKIPLNEYKVQWEKVSGIQSQLEYLVENHTELNKLGREAYRSYLTAYDAHKSRVAFDVTKLDLAKVGLSFGFKSTPQIELNISGMKGKKSKSKKKRKDGQNGFGFYKNHNTEARKKAIQRKRDFSI</sequence>
<dbReference type="SMART" id="SM01178">
    <property type="entry name" value="DUF4217"/>
    <property type="match status" value="1"/>
</dbReference>
<name>A0A6J2X911_SITOR</name>
<dbReference type="PANTHER" id="PTHR24031">
    <property type="entry name" value="RNA HELICASE"/>
    <property type="match status" value="1"/>
</dbReference>
<dbReference type="InterPro" id="IPR025313">
    <property type="entry name" value="SPB4-like_CTE"/>
</dbReference>
<evidence type="ECO:0000256" key="9">
    <source>
        <dbReference type="SAM" id="MobiDB-lite"/>
    </source>
</evidence>
<dbReference type="RefSeq" id="XP_030747723.1">
    <property type="nucleotide sequence ID" value="XM_030891863.1"/>
</dbReference>
<dbReference type="InterPro" id="IPR044773">
    <property type="entry name" value="DDX18/Has1_DEADc"/>
</dbReference>
<comment type="function">
    <text evidence="8">RNA helicase.</text>
</comment>
<comment type="similarity">
    <text evidence="6">Belongs to the DEAD box helicase family. DDX18/HAS1 subfamily.</text>
</comment>
<keyword evidence="12" id="KW-1185">Reference proteome</keyword>
<evidence type="ECO:0000256" key="5">
    <source>
        <dbReference type="ARBA" id="ARBA00022884"/>
    </source>
</evidence>
<keyword evidence="5 8" id="KW-0694">RNA-binding</keyword>
<evidence type="ECO:0000256" key="8">
    <source>
        <dbReference type="RuleBase" id="RU365068"/>
    </source>
</evidence>
<feature type="domain" description="Helicase C-terminal" evidence="11">
    <location>
        <begin position="333"/>
        <end position="502"/>
    </location>
</feature>
<keyword evidence="4 8" id="KW-0067">ATP-binding</keyword>
<dbReference type="CDD" id="cd17942">
    <property type="entry name" value="DEADc_DDX18"/>
    <property type="match status" value="1"/>
</dbReference>
<feature type="compositionally biased region" description="Polar residues" evidence="9">
    <location>
        <begin position="28"/>
        <end position="40"/>
    </location>
</feature>
<dbReference type="GO" id="GO:0003723">
    <property type="term" value="F:RNA binding"/>
    <property type="evidence" value="ECO:0007669"/>
    <property type="project" value="UniProtKB-UniRule"/>
</dbReference>
<organism evidence="12 13">
    <name type="scientific">Sitophilus oryzae</name>
    <name type="common">Rice weevil</name>
    <name type="synonym">Curculio oryzae</name>
    <dbReference type="NCBI Taxonomy" id="7048"/>
    <lineage>
        <taxon>Eukaryota</taxon>
        <taxon>Metazoa</taxon>
        <taxon>Ecdysozoa</taxon>
        <taxon>Arthropoda</taxon>
        <taxon>Hexapoda</taxon>
        <taxon>Insecta</taxon>
        <taxon>Pterygota</taxon>
        <taxon>Neoptera</taxon>
        <taxon>Endopterygota</taxon>
        <taxon>Coleoptera</taxon>
        <taxon>Polyphaga</taxon>
        <taxon>Cucujiformia</taxon>
        <taxon>Curculionidae</taxon>
        <taxon>Dryophthorinae</taxon>
        <taxon>Sitophilus</taxon>
    </lineage>
</organism>
<evidence type="ECO:0000256" key="4">
    <source>
        <dbReference type="ARBA" id="ARBA00022840"/>
    </source>
</evidence>
<evidence type="ECO:0000256" key="6">
    <source>
        <dbReference type="ARBA" id="ARBA00024357"/>
    </source>
</evidence>
<dbReference type="AlphaFoldDB" id="A0A6J2X911"/>
<dbReference type="Pfam" id="PF00271">
    <property type="entry name" value="Helicase_C"/>
    <property type="match status" value="1"/>
</dbReference>
<evidence type="ECO:0000256" key="7">
    <source>
        <dbReference type="ARBA" id="ARBA00047984"/>
    </source>
</evidence>
<dbReference type="InterPro" id="IPR001650">
    <property type="entry name" value="Helicase_C-like"/>
</dbReference>
<dbReference type="Pfam" id="PF00270">
    <property type="entry name" value="DEAD"/>
    <property type="match status" value="1"/>
</dbReference>
<dbReference type="Proteomes" id="UP000504635">
    <property type="component" value="Unplaced"/>
</dbReference>
<feature type="compositionally biased region" description="Basic residues" evidence="9">
    <location>
        <begin position="562"/>
        <end position="573"/>
    </location>
</feature>
<feature type="region of interest" description="Disordered" evidence="9">
    <location>
        <begin position="560"/>
        <end position="602"/>
    </location>
</feature>
<evidence type="ECO:0000256" key="2">
    <source>
        <dbReference type="ARBA" id="ARBA00022801"/>
    </source>
</evidence>
<evidence type="ECO:0000259" key="11">
    <source>
        <dbReference type="PROSITE" id="PS51194"/>
    </source>
</evidence>
<dbReference type="Gene3D" id="3.40.50.300">
    <property type="entry name" value="P-loop containing nucleotide triphosphate hydrolases"/>
    <property type="match status" value="2"/>
</dbReference>
<dbReference type="CDD" id="cd18787">
    <property type="entry name" value="SF2_C_DEAD"/>
    <property type="match status" value="1"/>
</dbReference>
<comment type="domain">
    <text evidence="8">The Q motif is unique to and characteristic of the DEAD box family of RNA helicases and controls ATP binding and hydrolysis.</text>
</comment>
<proteinExistence type="inferred from homology"/>
<dbReference type="SMART" id="SM00490">
    <property type="entry name" value="HELICc"/>
    <property type="match status" value="1"/>
</dbReference>
<dbReference type="OrthoDB" id="10259640at2759"/>
<dbReference type="GO" id="GO:0003724">
    <property type="term" value="F:RNA helicase activity"/>
    <property type="evidence" value="ECO:0007669"/>
    <property type="project" value="UniProtKB-EC"/>
</dbReference>
<evidence type="ECO:0000259" key="10">
    <source>
        <dbReference type="PROSITE" id="PS51192"/>
    </source>
</evidence>
<dbReference type="PROSITE" id="PS51192">
    <property type="entry name" value="HELICASE_ATP_BIND_1"/>
    <property type="match status" value="1"/>
</dbReference>
<dbReference type="InterPro" id="IPR014001">
    <property type="entry name" value="Helicase_ATP-bd"/>
</dbReference>
<keyword evidence="1 8" id="KW-0547">Nucleotide-binding</keyword>
<evidence type="ECO:0000313" key="13">
    <source>
        <dbReference type="RefSeq" id="XP_030747723.1"/>
    </source>
</evidence>
<keyword evidence="2 8" id="KW-0378">Hydrolase</keyword>
<feature type="compositionally biased region" description="Basic and acidic residues" evidence="9">
    <location>
        <begin position="585"/>
        <end position="602"/>
    </location>
</feature>
<dbReference type="GeneID" id="115876174"/>
<accession>A0A6J2X911</accession>
<protein>
    <recommendedName>
        <fullName evidence="8">ATP-dependent RNA helicase</fullName>
        <ecNumber evidence="8">3.6.4.13</ecNumber>
    </recommendedName>
</protein>
<feature type="region of interest" description="Disordered" evidence="9">
    <location>
        <begin position="1"/>
        <end position="58"/>
    </location>
</feature>
<keyword evidence="3 8" id="KW-0347">Helicase</keyword>
<evidence type="ECO:0000256" key="3">
    <source>
        <dbReference type="ARBA" id="ARBA00022806"/>
    </source>
</evidence>
<dbReference type="InParanoid" id="A0A6J2X911"/>
<dbReference type="EC" id="3.6.4.13" evidence="8"/>
<dbReference type="InterPro" id="IPR011545">
    <property type="entry name" value="DEAD/DEAH_box_helicase_dom"/>
</dbReference>
<dbReference type="PROSITE" id="PS51194">
    <property type="entry name" value="HELICASE_CTER"/>
    <property type="match status" value="1"/>
</dbReference>
<reference evidence="13" key="1">
    <citation type="submission" date="2025-08" db="UniProtKB">
        <authorList>
            <consortium name="RefSeq"/>
        </authorList>
    </citation>
    <scope>IDENTIFICATION</scope>
    <source>
        <tissue evidence="13">Gonads</tissue>
    </source>
</reference>
<dbReference type="InterPro" id="IPR027417">
    <property type="entry name" value="P-loop_NTPase"/>
</dbReference>
<evidence type="ECO:0000256" key="1">
    <source>
        <dbReference type="ARBA" id="ARBA00022741"/>
    </source>
</evidence>
<evidence type="ECO:0000313" key="12">
    <source>
        <dbReference type="Proteomes" id="UP000504635"/>
    </source>
</evidence>